<reference evidence="2" key="1">
    <citation type="journal article" date="2011" name="Stand. Genomic Sci.">
        <title>Non-contiguous finished genome sequence of the opportunistic oral pathogen Prevotella multisaccharivorax type strain (PPPA20).</title>
        <authorList>
            <person name="Pati A."/>
            <person name="Gronow S."/>
            <person name="Lu M."/>
            <person name="Lapidus A."/>
            <person name="Nolan M."/>
            <person name="Lucas S."/>
            <person name="Hammon N."/>
            <person name="Deshpande S."/>
            <person name="Cheng J.F."/>
            <person name="Tapia R."/>
            <person name="Han C."/>
            <person name="Goodwin L."/>
            <person name="Pitluck S."/>
            <person name="Liolios K."/>
            <person name="Pagani I."/>
            <person name="Mavromatis K."/>
            <person name="Mikhailova N."/>
            <person name="Huntemann M."/>
            <person name="Chen A."/>
            <person name="Palaniappan K."/>
            <person name="Land M."/>
            <person name="Hauser L."/>
            <person name="Detter J.C."/>
            <person name="Brambilla E.M."/>
            <person name="Rohde M."/>
            <person name="Goker M."/>
            <person name="Woyke T."/>
            <person name="Bristow J."/>
            <person name="Eisen J.A."/>
            <person name="Markowitz V."/>
            <person name="Hugenholtz P."/>
            <person name="Kyrpides N.C."/>
            <person name="Klenk H.P."/>
            <person name="Ivanova N."/>
        </authorList>
    </citation>
    <scope>NUCLEOTIDE SEQUENCE [LARGE SCALE GENOMIC DNA]</scope>
    <source>
        <strain evidence="2">DSM 17128</strain>
    </source>
</reference>
<proteinExistence type="predicted"/>
<keyword evidence="2" id="KW-1185">Reference proteome</keyword>
<gene>
    <name evidence="1" type="ORF">Premu_1824</name>
</gene>
<dbReference type="Proteomes" id="UP000002772">
    <property type="component" value="Unassembled WGS sequence"/>
</dbReference>
<protein>
    <submittedName>
        <fullName evidence="1">Uncharacterized protein</fullName>
    </submittedName>
</protein>
<dbReference type="EMBL" id="GL945017">
    <property type="protein sequence ID" value="EGN57228.1"/>
    <property type="molecule type" value="Genomic_DNA"/>
</dbReference>
<evidence type="ECO:0000313" key="1">
    <source>
        <dbReference type="EMBL" id="EGN57228.1"/>
    </source>
</evidence>
<name>F8N6C3_9BACT</name>
<dbReference type="AlphaFoldDB" id="F8N6C3"/>
<evidence type="ECO:0000313" key="2">
    <source>
        <dbReference type="Proteomes" id="UP000002772"/>
    </source>
</evidence>
<dbReference type="RefSeq" id="WP_007574610.1">
    <property type="nucleotide sequence ID" value="NZ_GL945017.1"/>
</dbReference>
<accession>F8N6C3</accession>
<dbReference type="HOGENOM" id="CLU_2357378_0_0_10"/>
<dbReference type="STRING" id="688246.Premu_1824"/>
<sequence length="96" mass="10846">MTSDNLPIAYLLNITEISLLCQRYPNNFSLIAEILLIFVGIRLDSNYSFAKRVLLTNGKTRHLKRSGSTDVGHIVRVKFLVSEGDTLVQGLEETRH</sequence>
<organism evidence="1 2">
    <name type="scientific">Hallella multisaccharivorax DSM 17128</name>
    <dbReference type="NCBI Taxonomy" id="688246"/>
    <lineage>
        <taxon>Bacteria</taxon>
        <taxon>Pseudomonadati</taxon>
        <taxon>Bacteroidota</taxon>
        <taxon>Bacteroidia</taxon>
        <taxon>Bacteroidales</taxon>
        <taxon>Prevotellaceae</taxon>
        <taxon>Hallella</taxon>
    </lineage>
</organism>